<gene>
    <name evidence="8" type="ORF">FHS88_003819</name>
</gene>
<dbReference type="Pfam" id="PF03232">
    <property type="entry name" value="COQ7"/>
    <property type="match status" value="1"/>
</dbReference>
<sequence length="183" mass="19930">MSSTTADILPAAYPAWLVAELRSDHAGETGAVRIYDGILAISRDPAVRDFAARHRATEQGHLDLLEAMLPPGDRSRLLPLWRVAGWLTGALPALFGPRAVFATVDAVETFVDHHYRAQTDRLAREGILPEVHAALERCREEEVHHRDEAREAGQGPAYGPFLRGWAWLVAAGSAAAVAAAKRI</sequence>
<comment type="pathway">
    <text evidence="1">Cofactor biosynthesis; ubiquinone biosynthesis.</text>
</comment>
<evidence type="ECO:0000256" key="1">
    <source>
        <dbReference type="ARBA" id="ARBA00004749"/>
    </source>
</evidence>
<dbReference type="RefSeq" id="WP_184487054.1">
    <property type="nucleotide sequence ID" value="NZ_JAAEDJ010000068.1"/>
</dbReference>
<keyword evidence="5" id="KW-0408">Iron</keyword>
<evidence type="ECO:0000256" key="7">
    <source>
        <dbReference type="ARBA" id="ARBA00023136"/>
    </source>
</evidence>
<keyword evidence="3" id="KW-0479">Metal-binding</keyword>
<evidence type="ECO:0000256" key="3">
    <source>
        <dbReference type="ARBA" id="ARBA00022723"/>
    </source>
</evidence>
<name>A0A840XSM0_9PROT</name>
<dbReference type="PANTHER" id="PTHR11237:SF4">
    <property type="entry name" value="5-DEMETHOXYUBIQUINONE HYDROXYLASE, MITOCHONDRIAL"/>
    <property type="match status" value="1"/>
</dbReference>
<dbReference type="EMBL" id="JACIJE010000015">
    <property type="protein sequence ID" value="MBB5691658.1"/>
    <property type="molecule type" value="Genomic_DNA"/>
</dbReference>
<protein>
    <submittedName>
        <fullName evidence="8">Ubiquinone biosynthesis monooxygenase Coq7</fullName>
        <ecNumber evidence="8">1.14.13.-</ecNumber>
    </submittedName>
</protein>
<dbReference type="GO" id="GO:0008682">
    <property type="term" value="F:3-demethoxyubiquinol 3-hydroxylase activity"/>
    <property type="evidence" value="ECO:0007669"/>
    <property type="project" value="TreeGrafter"/>
</dbReference>
<dbReference type="Proteomes" id="UP000562254">
    <property type="component" value="Unassembled WGS sequence"/>
</dbReference>
<keyword evidence="2" id="KW-0831">Ubiquinone biosynthesis</keyword>
<proteinExistence type="predicted"/>
<dbReference type="SUPFAM" id="SSF47240">
    <property type="entry name" value="Ferritin-like"/>
    <property type="match status" value="1"/>
</dbReference>
<dbReference type="InterPro" id="IPR009078">
    <property type="entry name" value="Ferritin-like_SF"/>
</dbReference>
<dbReference type="GO" id="GO:0006744">
    <property type="term" value="P:ubiquinone biosynthetic process"/>
    <property type="evidence" value="ECO:0007669"/>
    <property type="project" value="UniProtKB-KW"/>
</dbReference>
<dbReference type="CDD" id="cd01042">
    <property type="entry name" value="DMQH"/>
    <property type="match status" value="1"/>
</dbReference>
<evidence type="ECO:0000313" key="9">
    <source>
        <dbReference type="Proteomes" id="UP000562254"/>
    </source>
</evidence>
<dbReference type="AlphaFoldDB" id="A0A840XSM0"/>
<organism evidence="8 9">
    <name type="scientific">Neoroseomonas alkaliterrae</name>
    <dbReference type="NCBI Taxonomy" id="1452450"/>
    <lineage>
        <taxon>Bacteria</taxon>
        <taxon>Pseudomonadati</taxon>
        <taxon>Pseudomonadota</taxon>
        <taxon>Alphaproteobacteria</taxon>
        <taxon>Acetobacterales</taxon>
        <taxon>Acetobacteraceae</taxon>
        <taxon>Neoroseomonas</taxon>
    </lineage>
</organism>
<accession>A0A840XSM0</accession>
<comment type="caution">
    <text evidence="8">The sequence shown here is derived from an EMBL/GenBank/DDBJ whole genome shotgun (WGS) entry which is preliminary data.</text>
</comment>
<keyword evidence="4 8" id="KW-0560">Oxidoreductase</keyword>
<keyword evidence="7" id="KW-0472">Membrane</keyword>
<keyword evidence="8" id="KW-0830">Ubiquinone</keyword>
<dbReference type="InterPro" id="IPR011566">
    <property type="entry name" value="Ubq_synth_Coq7"/>
</dbReference>
<keyword evidence="9" id="KW-1185">Reference proteome</keyword>
<keyword evidence="6 8" id="KW-0503">Monooxygenase</keyword>
<dbReference type="GO" id="GO:0046872">
    <property type="term" value="F:metal ion binding"/>
    <property type="evidence" value="ECO:0007669"/>
    <property type="project" value="UniProtKB-KW"/>
</dbReference>
<evidence type="ECO:0000313" key="8">
    <source>
        <dbReference type="EMBL" id="MBB5691658.1"/>
    </source>
</evidence>
<evidence type="ECO:0000256" key="4">
    <source>
        <dbReference type="ARBA" id="ARBA00023002"/>
    </source>
</evidence>
<dbReference type="PANTHER" id="PTHR11237">
    <property type="entry name" value="COENZYME Q10 BIOSYNTHESIS PROTEIN 7"/>
    <property type="match status" value="1"/>
</dbReference>
<evidence type="ECO:0000256" key="2">
    <source>
        <dbReference type="ARBA" id="ARBA00022688"/>
    </source>
</evidence>
<dbReference type="EC" id="1.14.13.-" evidence="8"/>
<evidence type="ECO:0000256" key="6">
    <source>
        <dbReference type="ARBA" id="ARBA00023033"/>
    </source>
</evidence>
<evidence type="ECO:0000256" key="5">
    <source>
        <dbReference type="ARBA" id="ARBA00023004"/>
    </source>
</evidence>
<reference evidence="8 9" key="1">
    <citation type="submission" date="2020-08" db="EMBL/GenBank/DDBJ databases">
        <title>Genomic Encyclopedia of Type Strains, Phase IV (KMG-IV): sequencing the most valuable type-strain genomes for metagenomic binning, comparative biology and taxonomic classification.</title>
        <authorList>
            <person name="Goeker M."/>
        </authorList>
    </citation>
    <scope>NUCLEOTIDE SEQUENCE [LARGE SCALE GENOMIC DNA]</scope>
    <source>
        <strain evidence="8 9">DSM 25895</strain>
    </source>
</reference>